<dbReference type="EMBL" id="JASPKY010000560">
    <property type="protein sequence ID" value="KAK9692930.1"/>
    <property type="molecule type" value="Genomic_DNA"/>
</dbReference>
<protein>
    <submittedName>
        <fullName evidence="3">Uncharacterized protein</fullName>
    </submittedName>
</protein>
<evidence type="ECO:0000256" key="1">
    <source>
        <dbReference type="SAM" id="Coils"/>
    </source>
</evidence>
<comment type="caution">
    <text evidence="3">The sequence shown here is derived from an EMBL/GenBank/DDBJ whole genome shotgun (WGS) entry which is preliminary data.</text>
</comment>
<evidence type="ECO:0000256" key="2">
    <source>
        <dbReference type="SAM" id="MobiDB-lite"/>
    </source>
</evidence>
<proteinExistence type="predicted"/>
<gene>
    <name evidence="3" type="ORF">QE152_g34807</name>
</gene>
<evidence type="ECO:0000313" key="4">
    <source>
        <dbReference type="Proteomes" id="UP001458880"/>
    </source>
</evidence>
<reference evidence="3 4" key="1">
    <citation type="journal article" date="2024" name="BMC Genomics">
        <title>De novo assembly and annotation of Popillia japonica's genome with initial clues to its potential as an invasive pest.</title>
        <authorList>
            <person name="Cucini C."/>
            <person name="Boschi S."/>
            <person name="Funari R."/>
            <person name="Cardaioli E."/>
            <person name="Iannotti N."/>
            <person name="Marturano G."/>
            <person name="Paoli F."/>
            <person name="Bruttini M."/>
            <person name="Carapelli A."/>
            <person name="Frati F."/>
            <person name="Nardi F."/>
        </authorList>
    </citation>
    <scope>NUCLEOTIDE SEQUENCE [LARGE SCALE GENOMIC DNA]</scope>
    <source>
        <strain evidence="3">DMR45628</strain>
    </source>
</reference>
<feature type="region of interest" description="Disordered" evidence="2">
    <location>
        <begin position="369"/>
        <end position="388"/>
    </location>
</feature>
<sequence>MHHKDVCNKLVYYSKQINSDGQSAWLNECIMYEESIEDLRTENSNLKHQFEHLKLTEVSTAEKAQVKSVGTQVDIKDISTEQNKKDRERTEELRKALVRDNKFSNLTEIVDQKWPEEIYERTTKIPTRKFSLNQNTEKDEDMLLFVDPNQFSSEDKIEELKNSFPKLMHITEDELKEGSMEFVKLHLEVQKGTTKDQTRYTNTFYALPMTMDNRGVTDLEVIHKLVSQLHEQTTKQPGRKLKVVTTAATNLDYITKTLEFVFRSTEMDIRIAAERNPKSKEGNKQNDNRLEKEKIIIKSHSGKVIKKTNKGDLLLEVVGRKAKTLALKQDIQQGSNNADIVIKANETKVHITDIDASIEQEELKTEIMKGGGKSKEKPQETPEIQPERPTRNGIYKIKRKGLKALINKSKNEKWKDLCNDLENDMWEKAYKLATKKLTGYVPYQLDIKEKLSIARTLFPKQEKTWNVKSSNGNFEPFSEEEYRKALHTLRNGLAPGVEGVPVEALKKAEELKPCALLETMNQHLHR</sequence>
<keyword evidence="4" id="KW-1185">Reference proteome</keyword>
<dbReference type="AlphaFoldDB" id="A0AAW1IT52"/>
<accession>A0AAW1IT52</accession>
<feature type="coiled-coil region" evidence="1">
    <location>
        <begin position="29"/>
        <end position="56"/>
    </location>
</feature>
<evidence type="ECO:0000313" key="3">
    <source>
        <dbReference type="EMBL" id="KAK9692930.1"/>
    </source>
</evidence>
<keyword evidence="1" id="KW-0175">Coiled coil</keyword>
<dbReference type="Proteomes" id="UP001458880">
    <property type="component" value="Unassembled WGS sequence"/>
</dbReference>
<organism evidence="3 4">
    <name type="scientific">Popillia japonica</name>
    <name type="common">Japanese beetle</name>
    <dbReference type="NCBI Taxonomy" id="7064"/>
    <lineage>
        <taxon>Eukaryota</taxon>
        <taxon>Metazoa</taxon>
        <taxon>Ecdysozoa</taxon>
        <taxon>Arthropoda</taxon>
        <taxon>Hexapoda</taxon>
        <taxon>Insecta</taxon>
        <taxon>Pterygota</taxon>
        <taxon>Neoptera</taxon>
        <taxon>Endopterygota</taxon>
        <taxon>Coleoptera</taxon>
        <taxon>Polyphaga</taxon>
        <taxon>Scarabaeiformia</taxon>
        <taxon>Scarabaeidae</taxon>
        <taxon>Rutelinae</taxon>
        <taxon>Popillia</taxon>
    </lineage>
</organism>
<name>A0AAW1IT52_POPJA</name>